<dbReference type="InterPro" id="IPR036465">
    <property type="entry name" value="vWFA_dom_sf"/>
</dbReference>
<organism evidence="4 5">
    <name type="scientific">Lepraria neglecta</name>
    <dbReference type="NCBI Taxonomy" id="209136"/>
    <lineage>
        <taxon>Eukaryota</taxon>
        <taxon>Fungi</taxon>
        <taxon>Dikarya</taxon>
        <taxon>Ascomycota</taxon>
        <taxon>Pezizomycotina</taxon>
        <taxon>Lecanoromycetes</taxon>
        <taxon>OSLEUM clade</taxon>
        <taxon>Lecanoromycetidae</taxon>
        <taxon>Lecanorales</taxon>
        <taxon>Lecanorineae</taxon>
        <taxon>Stereocaulaceae</taxon>
        <taxon>Lepraria</taxon>
    </lineage>
</organism>
<dbReference type="Proteomes" id="UP001276659">
    <property type="component" value="Unassembled WGS sequence"/>
</dbReference>
<sequence length="933" mass="100820">MVYPSSDQTVHIYPVQRYLPQVDLVAHTTILSTASKTVLSQTFFNPSSTDEIKECKYVFPLYDGVSVVGFNCEIGSRVITGIVKEKNKAKEVYDEAVTRGETAGLLEQGPTSDVFMTTLGNIPAGKKLLVTITYIGELKHDVGADGIRFTLPTKISPRYGHNEVDQGSTVSSGGIAITVDISMAEESHLQEVRSPSHPIAVTLGRTSKMLSEPPHLSRASATLSLGTSALDKDFVLEILHHDSGKPTALLETNPSIPGQRALMATLVPKTPTQLSKPEVIFVADQSGSMQGNRTQTLVAALKVFLKSLPVGIKFNICLFGTGHTFLFSKSQEYRKDSLDKALNLLKGLNGNHGGTETLSAVKASIDSRDPNENLSVILATDGDIWQQQDLFDYLNSSIAKSKKSLRVFALGIGNSVSSALIEGVARAGNGFAQSVGEGEKLDSKVIRMLKGALTLDNGAYTIEIQYQKDDDEDYILVERVTDSLRIMAIDGSASPNSQLGRELAASPRIPTEGKGDADTPMSDADGQARCAHLPTVTVPKLLQTPQNIPPLYPFSRTTVYILMSPDASHGTPKSIILKGDSGESPFEMEIPVEVIDQPSETIQHLAAKKAVAELEEGRGWLVHASDDQGTLVKAKYGEKFESIVEREAVRLGVEYQIAGKYTSFVAVESNTENPEHTKTLESYIGQPPSTDQLADTPDYSLSSQSYAHCCFGRPASGGSLFGSPSSNSVGRLSIPASVSYSMATPMGAASNSPPVNRRHGPSQTACHHGSTHARSNRHTPPAPKKNSTANGRGLFGRGGAMRHRKVLPENTIDYSDEEIDADVVRHGTVPEEKDPLQKLIALQTFEGFWEFDAPLLNVVALSGQHKVPEGLHLRLWATILAITYLEKKMGAEKEAWEMCVDKAKGWLAGDGVEDGKAVDGWWKWAETLVTGTE</sequence>
<name>A0AAD9ZF00_9LECA</name>
<comment type="caution">
    <text evidence="4">The sequence shown here is derived from an EMBL/GenBank/DDBJ whole genome shotgun (WGS) entry which is preliminary data.</text>
</comment>
<feature type="region of interest" description="Disordered" evidence="1">
    <location>
        <begin position="745"/>
        <end position="798"/>
    </location>
</feature>
<dbReference type="PANTHER" id="PTHR45737:SF6">
    <property type="entry name" value="VON WILLEBRAND FACTOR A DOMAIN-CONTAINING PROTEIN 5A"/>
    <property type="match status" value="1"/>
</dbReference>
<evidence type="ECO:0008006" key="6">
    <source>
        <dbReference type="Google" id="ProtNLM"/>
    </source>
</evidence>
<dbReference type="SMART" id="SM00609">
    <property type="entry name" value="VIT"/>
    <property type="match status" value="1"/>
</dbReference>
<keyword evidence="5" id="KW-1185">Reference proteome</keyword>
<dbReference type="Pfam" id="PF08487">
    <property type="entry name" value="VIT"/>
    <property type="match status" value="1"/>
</dbReference>
<feature type="region of interest" description="Disordered" evidence="1">
    <location>
        <begin position="494"/>
        <end position="523"/>
    </location>
</feature>
<dbReference type="PANTHER" id="PTHR45737">
    <property type="entry name" value="VON WILLEBRAND FACTOR A DOMAIN-CONTAINING PROTEIN 5A"/>
    <property type="match status" value="1"/>
</dbReference>
<evidence type="ECO:0000313" key="4">
    <source>
        <dbReference type="EMBL" id="KAK3177126.1"/>
    </source>
</evidence>
<dbReference type="Pfam" id="PF13768">
    <property type="entry name" value="VWA_3"/>
    <property type="match status" value="1"/>
</dbReference>
<accession>A0AAD9ZF00</accession>
<dbReference type="SMART" id="SM00327">
    <property type="entry name" value="VWA"/>
    <property type="match status" value="1"/>
</dbReference>
<feature type="domain" description="VWFA" evidence="2">
    <location>
        <begin position="278"/>
        <end position="449"/>
    </location>
</feature>
<dbReference type="InterPro" id="IPR013694">
    <property type="entry name" value="VIT"/>
</dbReference>
<dbReference type="EMBL" id="JASNWA010000004">
    <property type="protein sequence ID" value="KAK3177126.1"/>
    <property type="molecule type" value="Genomic_DNA"/>
</dbReference>
<dbReference type="PROSITE" id="PS51468">
    <property type="entry name" value="VIT"/>
    <property type="match status" value="1"/>
</dbReference>
<evidence type="ECO:0000259" key="2">
    <source>
        <dbReference type="PROSITE" id="PS50234"/>
    </source>
</evidence>
<evidence type="ECO:0000313" key="5">
    <source>
        <dbReference type="Proteomes" id="UP001276659"/>
    </source>
</evidence>
<dbReference type="InterPro" id="IPR002035">
    <property type="entry name" value="VWF_A"/>
</dbReference>
<protein>
    <recommendedName>
        <fullName evidence="6">VIT-domain-containing protein</fullName>
    </recommendedName>
</protein>
<evidence type="ECO:0000256" key="1">
    <source>
        <dbReference type="SAM" id="MobiDB-lite"/>
    </source>
</evidence>
<reference evidence="4" key="1">
    <citation type="submission" date="2022-11" db="EMBL/GenBank/DDBJ databases">
        <title>Chromosomal genome sequence assembly and mating type (MAT) locus characterization of the leprose asexual lichenized fungus Lepraria neglecta (Nyl.) Erichsen.</title>
        <authorList>
            <person name="Allen J.L."/>
            <person name="Pfeffer B."/>
        </authorList>
    </citation>
    <scope>NUCLEOTIDE SEQUENCE</scope>
    <source>
        <strain evidence="4">Allen 5258</strain>
    </source>
</reference>
<dbReference type="PROSITE" id="PS50234">
    <property type="entry name" value="VWFA"/>
    <property type="match status" value="1"/>
</dbReference>
<evidence type="ECO:0000259" key="3">
    <source>
        <dbReference type="PROSITE" id="PS51468"/>
    </source>
</evidence>
<dbReference type="AlphaFoldDB" id="A0AAD9ZF00"/>
<gene>
    <name evidence="4" type="ORF">OEA41_008454</name>
</gene>
<dbReference type="SUPFAM" id="SSF53300">
    <property type="entry name" value="vWA-like"/>
    <property type="match status" value="1"/>
</dbReference>
<proteinExistence type="predicted"/>
<dbReference type="Gene3D" id="3.40.50.410">
    <property type="entry name" value="von Willebrand factor, type A domain"/>
    <property type="match status" value="1"/>
</dbReference>
<feature type="domain" description="VIT" evidence="3">
    <location>
        <begin position="5"/>
        <end position="136"/>
    </location>
</feature>